<name>A0AC35EX55_9BILA</name>
<evidence type="ECO:0000313" key="2">
    <source>
        <dbReference type="WBParaSite" id="PS1159_v2.g11704.t1"/>
    </source>
</evidence>
<reference evidence="2" key="1">
    <citation type="submission" date="2022-11" db="UniProtKB">
        <authorList>
            <consortium name="WormBaseParasite"/>
        </authorList>
    </citation>
    <scope>IDENTIFICATION</scope>
</reference>
<dbReference type="Proteomes" id="UP000887580">
    <property type="component" value="Unplaced"/>
</dbReference>
<proteinExistence type="predicted"/>
<evidence type="ECO:0000313" key="1">
    <source>
        <dbReference type="Proteomes" id="UP000887580"/>
    </source>
</evidence>
<sequence>MNEVILKVYYELSPSVLLGWGEEAENKHIGEWNLLSVDNNITYFRKRKFSNERPPNAFEASRTWSIFMVYVTLERHVALYWVTMGLPAIISSIFNIFSFLFEKPENAIMVTIGNI</sequence>
<dbReference type="WBParaSite" id="PS1159_v2.g11704.t1">
    <property type="protein sequence ID" value="PS1159_v2.g11704.t1"/>
    <property type="gene ID" value="PS1159_v2.g11704"/>
</dbReference>
<organism evidence="1 2">
    <name type="scientific">Panagrolaimus sp. PS1159</name>
    <dbReference type="NCBI Taxonomy" id="55785"/>
    <lineage>
        <taxon>Eukaryota</taxon>
        <taxon>Metazoa</taxon>
        <taxon>Ecdysozoa</taxon>
        <taxon>Nematoda</taxon>
        <taxon>Chromadorea</taxon>
        <taxon>Rhabditida</taxon>
        <taxon>Tylenchina</taxon>
        <taxon>Panagrolaimomorpha</taxon>
        <taxon>Panagrolaimoidea</taxon>
        <taxon>Panagrolaimidae</taxon>
        <taxon>Panagrolaimus</taxon>
    </lineage>
</organism>
<protein>
    <submittedName>
        <fullName evidence="2">Uncharacterized protein</fullName>
    </submittedName>
</protein>
<accession>A0AC35EX55</accession>